<reference evidence="2 3" key="1">
    <citation type="submission" date="2024-01" db="EMBL/GenBank/DDBJ databases">
        <title>The genome of the rayed Mediterranean limpet Patella caerulea (Linnaeus, 1758).</title>
        <authorList>
            <person name="Anh-Thu Weber A."/>
            <person name="Halstead-Nussloch G."/>
        </authorList>
    </citation>
    <scope>NUCLEOTIDE SEQUENCE [LARGE SCALE GENOMIC DNA]</scope>
    <source>
        <strain evidence="2">AATW-2023a</strain>
        <tissue evidence="2">Whole specimen</tissue>
    </source>
</reference>
<organism evidence="2 3">
    <name type="scientific">Patella caerulea</name>
    <name type="common">Rayed Mediterranean limpet</name>
    <dbReference type="NCBI Taxonomy" id="87958"/>
    <lineage>
        <taxon>Eukaryota</taxon>
        <taxon>Metazoa</taxon>
        <taxon>Spiralia</taxon>
        <taxon>Lophotrochozoa</taxon>
        <taxon>Mollusca</taxon>
        <taxon>Gastropoda</taxon>
        <taxon>Patellogastropoda</taxon>
        <taxon>Patelloidea</taxon>
        <taxon>Patellidae</taxon>
        <taxon>Patella</taxon>
    </lineage>
</organism>
<sequence length="93" mass="10377">MKYPVLINASHVPELTDINFTEDGIKFGASVTLSKVEEVLEKTKEDLSEEKTRVFTAVIEMLKWFSSKQKRNTASIGGNIMTASPISDLNPIF</sequence>
<dbReference type="SUPFAM" id="SSF56176">
    <property type="entry name" value="FAD-binding/transporter-associated domain-like"/>
    <property type="match status" value="1"/>
</dbReference>
<name>A0AAN8JXK9_PATCE</name>
<dbReference type="PANTHER" id="PTHR45444:SF3">
    <property type="entry name" value="XANTHINE DEHYDROGENASE"/>
    <property type="match status" value="1"/>
</dbReference>
<dbReference type="AlphaFoldDB" id="A0AAN8JXK9"/>
<evidence type="ECO:0000313" key="2">
    <source>
        <dbReference type="EMBL" id="KAK6183875.1"/>
    </source>
</evidence>
<dbReference type="GO" id="GO:0016491">
    <property type="term" value="F:oxidoreductase activity"/>
    <property type="evidence" value="ECO:0007669"/>
    <property type="project" value="InterPro"/>
</dbReference>
<dbReference type="Pfam" id="PF00941">
    <property type="entry name" value="FAD_binding_5"/>
    <property type="match status" value="1"/>
</dbReference>
<dbReference type="GO" id="GO:0005506">
    <property type="term" value="F:iron ion binding"/>
    <property type="evidence" value="ECO:0007669"/>
    <property type="project" value="InterPro"/>
</dbReference>
<dbReference type="InterPro" id="IPR016166">
    <property type="entry name" value="FAD-bd_PCMH"/>
</dbReference>
<dbReference type="FunFam" id="3.30.465.10:FF:000004">
    <property type="entry name" value="Xanthine dehydrogenase/oxidase"/>
    <property type="match status" value="1"/>
</dbReference>
<dbReference type="InterPro" id="IPR036318">
    <property type="entry name" value="FAD-bd_PCMH-like_sf"/>
</dbReference>
<dbReference type="InterPro" id="IPR002346">
    <property type="entry name" value="Mopterin_DH_FAD-bd"/>
</dbReference>
<comment type="caution">
    <text evidence="2">The sequence shown here is derived from an EMBL/GenBank/DDBJ whole genome shotgun (WGS) entry which is preliminary data.</text>
</comment>
<gene>
    <name evidence="2" type="ORF">SNE40_006454</name>
</gene>
<dbReference type="Proteomes" id="UP001347796">
    <property type="component" value="Unassembled WGS sequence"/>
</dbReference>
<dbReference type="PANTHER" id="PTHR45444">
    <property type="entry name" value="XANTHINE DEHYDROGENASE"/>
    <property type="match status" value="1"/>
</dbReference>
<proteinExistence type="predicted"/>
<dbReference type="PROSITE" id="PS51387">
    <property type="entry name" value="FAD_PCMH"/>
    <property type="match status" value="1"/>
</dbReference>
<evidence type="ECO:0000313" key="3">
    <source>
        <dbReference type="Proteomes" id="UP001347796"/>
    </source>
</evidence>
<evidence type="ECO:0000259" key="1">
    <source>
        <dbReference type="PROSITE" id="PS51387"/>
    </source>
</evidence>
<dbReference type="GO" id="GO:0071949">
    <property type="term" value="F:FAD binding"/>
    <property type="evidence" value="ECO:0007669"/>
    <property type="project" value="InterPro"/>
</dbReference>
<feature type="domain" description="FAD-binding PCMH-type" evidence="1">
    <location>
        <begin position="1"/>
        <end position="93"/>
    </location>
</feature>
<dbReference type="InterPro" id="IPR016208">
    <property type="entry name" value="Ald_Oxase/xanthine_DH-like"/>
</dbReference>
<dbReference type="EMBL" id="JAZGQO010000006">
    <property type="protein sequence ID" value="KAK6183875.1"/>
    <property type="molecule type" value="Genomic_DNA"/>
</dbReference>
<accession>A0AAN8JXK9</accession>
<keyword evidence="3" id="KW-1185">Reference proteome</keyword>
<protein>
    <recommendedName>
        <fullName evidence="1">FAD-binding PCMH-type domain-containing protein</fullName>
    </recommendedName>
</protein>
<dbReference type="InterPro" id="IPR016169">
    <property type="entry name" value="FAD-bd_PCMH_sub2"/>
</dbReference>
<dbReference type="Gene3D" id="3.30.465.10">
    <property type="match status" value="1"/>
</dbReference>